<evidence type="ECO:0000313" key="4">
    <source>
        <dbReference type="Proteomes" id="UP000321389"/>
    </source>
</evidence>
<dbReference type="InterPro" id="IPR044122">
    <property type="entry name" value="UPF0261_N"/>
</dbReference>
<dbReference type="PANTHER" id="PTHR31862:SF1">
    <property type="entry name" value="UPF0261 DOMAIN PROTEIN (AFU_ORTHOLOGUE AFUA_1G10120)"/>
    <property type="match status" value="1"/>
</dbReference>
<evidence type="ECO:0000259" key="1">
    <source>
        <dbReference type="Pfam" id="PF06792"/>
    </source>
</evidence>
<sequence>MKRIYVVGTADTKGEELAFIATRILAEGTRVTLVDLGTGDPSPEANVPGAEFVPAAEVVAHGPAGASDDVASSDRGRAVAAMTEAFAAFVESRGDIGAMLGIGGGGGTAMVTAGMRALPIGVPKVMVSTLASGDVSPYVGVSDIVMMPSITDLAGLNRISRAVLDKAARAIVAMTQSPAVAGDGRPAVGLTMFGVTTPCVTAIVDQLKATRDCLVFHATGTGGRTMEKLADSGMLEGVLDVTTTEICDLLMGGVLAAGNDRLDVVARTRIPYVGSVGALDMVNFWAPDTVPPAYEGRNFYRHNPNVTLMRTTARECLRIGEWIGDKLNACEGPVRFFLPEKGVSSLDVEGAPFFDSEADAALFDAIDRSVEWNRDRRLIRLPLHINDPAFASALADAYLEITS</sequence>
<dbReference type="InterPro" id="IPR008322">
    <property type="entry name" value="UPF0261"/>
</dbReference>
<dbReference type="KEGG" id="niy:FQ775_22095"/>
<dbReference type="Gene3D" id="3.40.50.12030">
    <property type="entry name" value="Uncharacterised protein family UPF0261, NC domain"/>
    <property type="match status" value="1"/>
</dbReference>
<accession>A0A5B8L539</accession>
<reference evidence="3" key="1">
    <citation type="submission" date="2020-04" db="EMBL/GenBank/DDBJ databases">
        <title>Nitratireductor sp. nov. isolated from mangrove soil.</title>
        <authorList>
            <person name="Ye Y."/>
        </authorList>
    </citation>
    <scope>NUCLEOTIDE SEQUENCE</scope>
    <source>
        <strain evidence="3">SY7</strain>
    </source>
</reference>
<dbReference type="Proteomes" id="UP000321389">
    <property type="component" value="Chromosome"/>
</dbReference>
<dbReference type="NCBIfam" id="NF002673">
    <property type="entry name" value="PRK02399.1-1"/>
    <property type="match status" value="1"/>
</dbReference>
<feature type="domain" description="UPF0261" evidence="2">
    <location>
        <begin position="185"/>
        <end position="401"/>
    </location>
</feature>
<dbReference type="Gene3D" id="3.40.50.12020">
    <property type="entry name" value="Uncharacterised protein family UPF0261, NN domain"/>
    <property type="match status" value="1"/>
</dbReference>
<evidence type="ECO:0000259" key="2">
    <source>
        <dbReference type="Pfam" id="PF23189"/>
    </source>
</evidence>
<dbReference type="OrthoDB" id="9776369at2"/>
<dbReference type="PANTHER" id="PTHR31862">
    <property type="entry name" value="UPF0261 DOMAIN PROTEIN (AFU_ORTHOLOGUE AFUA_1G10120)"/>
    <property type="match status" value="1"/>
</dbReference>
<dbReference type="CDD" id="cd15488">
    <property type="entry name" value="Tm-1-like"/>
    <property type="match status" value="1"/>
</dbReference>
<dbReference type="Pfam" id="PF06792">
    <property type="entry name" value="UPF0261"/>
    <property type="match status" value="1"/>
</dbReference>
<dbReference type="NCBIfam" id="NF002674">
    <property type="entry name" value="PRK02399.1-2"/>
    <property type="match status" value="1"/>
</dbReference>
<protein>
    <submittedName>
        <fullName evidence="3">UPF0261 family protein</fullName>
    </submittedName>
</protein>
<dbReference type="Pfam" id="PF23189">
    <property type="entry name" value="UPF0261_C"/>
    <property type="match status" value="1"/>
</dbReference>
<feature type="domain" description="UPF0261" evidence="1">
    <location>
        <begin position="2"/>
        <end position="177"/>
    </location>
</feature>
<proteinExistence type="predicted"/>
<name>A0A5B8L539_9HYPH</name>
<dbReference type="AlphaFoldDB" id="A0A5B8L539"/>
<organism evidence="3 4">
    <name type="scientific">Nitratireductor mangrovi</name>
    <dbReference type="NCBI Taxonomy" id="2599600"/>
    <lineage>
        <taxon>Bacteria</taxon>
        <taxon>Pseudomonadati</taxon>
        <taxon>Pseudomonadota</taxon>
        <taxon>Alphaproteobacteria</taxon>
        <taxon>Hyphomicrobiales</taxon>
        <taxon>Phyllobacteriaceae</taxon>
        <taxon>Nitratireductor</taxon>
    </lineage>
</organism>
<dbReference type="InterPro" id="IPR056778">
    <property type="entry name" value="UPF0261_C"/>
</dbReference>
<dbReference type="InterPro" id="IPR051353">
    <property type="entry name" value="Tobamovirus_resist_UPF0261"/>
</dbReference>
<dbReference type="RefSeq" id="WP_146301477.1">
    <property type="nucleotide sequence ID" value="NZ_CP042301.2"/>
</dbReference>
<dbReference type="EMBL" id="CP042301">
    <property type="protein sequence ID" value="QDZ02843.1"/>
    <property type="molecule type" value="Genomic_DNA"/>
</dbReference>
<evidence type="ECO:0000313" key="3">
    <source>
        <dbReference type="EMBL" id="QDZ02843.1"/>
    </source>
</evidence>
<dbReference type="PIRSF" id="PIRSF033271">
    <property type="entry name" value="UCP033271"/>
    <property type="match status" value="1"/>
</dbReference>
<keyword evidence="4" id="KW-1185">Reference proteome</keyword>
<gene>
    <name evidence="3" type="ORF">FQ775_22095</name>
</gene>